<name>A0A239AS47_9ACTN</name>
<accession>A0A239AS47</accession>
<feature type="region of interest" description="Disordered" evidence="1">
    <location>
        <begin position="21"/>
        <end position="51"/>
    </location>
</feature>
<dbReference type="PROSITE" id="PS51257">
    <property type="entry name" value="PROKAR_LIPOPROTEIN"/>
    <property type="match status" value="1"/>
</dbReference>
<feature type="chain" id="PRO_5013144979" description="Lipoprotein" evidence="2">
    <location>
        <begin position="26"/>
        <end position="248"/>
    </location>
</feature>
<keyword evidence="4" id="KW-1185">Reference proteome</keyword>
<dbReference type="EMBL" id="FZOF01000002">
    <property type="protein sequence ID" value="SNR98122.1"/>
    <property type="molecule type" value="Genomic_DNA"/>
</dbReference>
<evidence type="ECO:0000256" key="2">
    <source>
        <dbReference type="SAM" id="SignalP"/>
    </source>
</evidence>
<gene>
    <name evidence="3" type="ORF">SAMN05216252_102117</name>
</gene>
<organism evidence="3 4">
    <name type="scientific">Actinacidiphila glaucinigra</name>
    <dbReference type="NCBI Taxonomy" id="235986"/>
    <lineage>
        <taxon>Bacteria</taxon>
        <taxon>Bacillati</taxon>
        <taxon>Actinomycetota</taxon>
        <taxon>Actinomycetes</taxon>
        <taxon>Kitasatosporales</taxon>
        <taxon>Streptomycetaceae</taxon>
        <taxon>Actinacidiphila</taxon>
    </lineage>
</organism>
<evidence type="ECO:0000313" key="3">
    <source>
        <dbReference type="EMBL" id="SNR98122.1"/>
    </source>
</evidence>
<dbReference type="AlphaFoldDB" id="A0A239AS47"/>
<proteinExistence type="predicted"/>
<sequence length="248" mass="24413">MRNAVRCAAAVLLLALASGCTDSSAGPDGKSAKHADNGRDSTGASTAEAQQPLDGVRLRAALITSADVPGYVVTGGAGGAGASGSEASLTADRPVCRPLSDPVSSRPARPLGAQVTAAVTTRGALGGDGELDLLLLSAHRTGEAADVVGGITAALEKCRSFGATDGEGRTRHFAVRPAKAPEAGDEAAAYVMADTGDAARGTATVTVVRTGGSTATYVTVKPSGDPGGPPLAVVRAQHAKLAEAAVHP</sequence>
<keyword evidence="2" id="KW-0732">Signal</keyword>
<feature type="compositionally biased region" description="Polar residues" evidence="1">
    <location>
        <begin position="40"/>
        <end position="49"/>
    </location>
</feature>
<dbReference type="Proteomes" id="UP000198280">
    <property type="component" value="Unassembled WGS sequence"/>
</dbReference>
<evidence type="ECO:0008006" key="5">
    <source>
        <dbReference type="Google" id="ProtNLM"/>
    </source>
</evidence>
<feature type="region of interest" description="Disordered" evidence="1">
    <location>
        <begin position="79"/>
        <end position="109"/>
    </location>
</feature>
<feature type="compositionally biased region" description="Basic and acidic residues" evidence="1">
    <location>
        <begin position="30"/>
        <end position="39"/>
    </location>
</feature>
<evidence type="ECO:0000313" key="4">
    <source>
        <dbReference type="Proteomes" id="UP000198280"/>
    </source>
</evidence>
<reference evidence="3 4" key="1">
    <citation type="submission" date="2017-06" db="EMBL/GenBank/DDBJ databases">
        <authorList>
            <person name="Kim H.J."/>
            <person name="Triplett B.A."/>
        </authorList>
    </citation>
    <scope>NUCLEOTIDE SEQUENCE [LARGE SCALE GENOMIC DNA]</scope>
    <source>
        <strain evidence="3 4">CGMCC 4.1858</strain>
    </source>
</reference>
<protein>
    <recommendedName>
        <fullName evidence="5">Lipoprotein</fullName>
    </recommendedName>
</protein>
<feature type="signal peptide" evidence="2">
    <location>
        <begin position="1"/>
        <end position="25"/>
    </location>
</feature>
<evidence type="ECO:0000256" key="1">
    <source>
        <dbReference type="SAM" id="MobiDB-lite"/>
    </source>
</evidence>